<organism evidence="5 6">
    <name type="scientific">Kiloniella antarctica</name>
    <dbReference type="NCBI Taxonomy" id="1550907"/>
    <lineage>
        <taxon>Bacteria</taxon>
        <taxon>Pseudomonadati</taxon>
        <taxon>Pseudomonadota</taxon>
        <taxon>Alphaproteobacteria</taxon>
        <taxon>Rhodospirillales</taxon>
        <taxon>Kiloniellaceae</taxon>
        <taxon>Kiloniella</taxon>
    </lineage>
</organism>
<evidence type="ECO:0000259" key="4">
    <source>
        <dbReference type="Pfam" id="PF09375"/>
    </source>
</evidence>
<feature type="domain" description="Imelysin-like" evidence="4">
    <location>
        <begin position="54"/>
        <end position="337"/>
    </location>
</feature>
<feature type="signal peptide" evidence="3">
    <location>
        <begin position="1"/>
        <end position="28"/>
    </location>
</feature>
<keyword evidence="6" id="KW-1185">Reference proteome</keyword>
<dbReference type="EMBL" id="JBHUII010000004">
    <property type="protein sequence ID" value="MFD2206380.1"/>
    <property type="molecule type" value="Genomic_DNA"/>
</dbReference>
<dbReference type="CDD" id="cd14659">
    <property type="entry name" value="Imelysin-like_IPPA"/>
    <property type="match status" value="1"/>
</dbReference>
<name>A0ABW5BN91_9PROT</name>
<dbReference type="Pfam" id="PF09375">
    <property type="entry name" value="Peptidase_M75"/>
    <property type="match status" value="1"/>
</dbReference>
<evidence type="ECO:0000256" key="2">
    <source>
        <dbReference type="ARBA" id="ARBA00022729"/>
    </source>
</evidence>
<proteinExistence type="predicted"/>
<dbReference type="RefSeq" id="WP_380251901.1">
    <property type="nucleotide sequence ID" value="NZ_JBHUII010000004.1"/>
</dbReference>
<evidence type="ECO:0000313" key="6">
    <source>
        <dbReference type="Proteomes" id="UP001597294"/>
    </source>
</evidence>
<protein>
    <submittedName>
        <fullName evidence="5">Imelysin family protein</fullName>
    </submittedName>
</protein>
<dbReference type="InterPro" id="IPR018976">
    <property type="entry name" value="Imelysin-like"/>
</dbReference>
<comment type="subcellular location">
    <subcellularLocation>
        <location evidence="1">Cell envelope</location>
    </subcellularLocation>
</comment>
<evidence type="ECO:0000313" key="5">
    <source>
        <dbReference type="EMBL" id="MFD2206380.1"/>
    </source>
</evidence>
<evidence type="ECO:0000256" key="3">
    <source>
        <dbReference type="SAM" id="SignalP"/>
    </source>
</evidence>
<sequence>MLNIRIKSPQKILSLFTGICLLPISAFAQDQIADTKTSPDFGPMIQQMIEYSVLPGYEALQNAAEREKKIISELCHNPTLTNLKKARSDYKNLVSAWSAVEMYRFGPTIKNNRQEKLFFWPDRKSIGLKQVRNLISSEDQTALTPDTLQGKSVAVQGLLALEYVLFGKGSEALSIATPASYRCTYGLTISKAMSITTQEILKGWSEPNGYADLMYNTGPDNAVYRSKGEVVQDFLRVTSEMIQSVRSLKLQNSIKDEPANSKPKRAPLWRSNLTIHAIKENLNAVVQLLNTGGLGSLTPRYTKSLEFEIEQANKFLTKLEQRPEPWPELVKQKEAHDTLAYLFIPLDGARNVTTDLIPAELGLSLGFNSLDGD</sequence>
<dbReference type="Gene3D" id="1.20.1420.20">
    <property type="entry name" value="M75 peptidase, HXXE motif"/>
    <property type="match status" value="1"/>
</dbReference>
<accession>A0ABW5BN91</accession>
<gene>
    <name evidence="5" type="ORF">ACFSKO_12175</name>
</gene>
<comment type="caution">
    <text evidence="5">The sequence shown here is derived from an EMBL/GenBank/DDBJ whole genome shotgun (WGS) entry which is preliminary data.</text>
</comment>
<evidence type="ECO:0000256" key="1">
    <source>
        <dbReference type="ARBA" id="ARBA00004196"/>
    </source>
</evidence>
<dbReference type="Proteomes" id="UP001597294">
    <property type="component" value="Unassembled WGS sequence"/>
</dbReference>
<reference evidence="6" key="1">
    <citation type="journal article" date="2019" name="Int. J. Syst. Evol. Microbiol.">
        <title>The Global Catalogue of Microorganisms (GCM) 10K type strain sequencing project: providing services to taxonomists for standard genome sequencing and annotation.</title>
        <authorList>
            <consortium name="The Broad Institute Genomics Platform"/>
            <consortium name="The Broad Institute Genome Sequencing Center for Infectious Disease"/>
            <person name="Wu L."/>
            <person name="Ma J."/>
        </authorList>
    </citation>
    <scope>NUCLEOTIDE SEQUENCE [LARGE SCALE GENOMIC DNA]</scope>
    <source>
        <strain evidence="6">CGMCC 4.7192</strain>
    </source>
</reference>
<dbReference type="InterPro" id="IPR034984">
    <property type="entry name" value="Imelysin-like_IPPA"/>
</dbReference>
<dbReference type="InterPro" id="IPR038352">
    <property type="entry name" value="Imelysin_sf"/>
</dbReference>
<feature type="chain" id="PRO_5045772769" evidence="3">
    <location>
        <begin position="29"/>
        <end position="373"/>
    </location>
</feature>
<keyword evidence="2 3" id="KW-0732">Signal</keyword>